<proteinExistence type="predicted"/>
<dbReference type="SUPFAM" id="SSF50939">
    <property type="entry name" value="Sialidases"/>
    <property type="match status" value="1"/>
</dbReference>
<dbReference type="Proteomes" id="UP000095705">
    <property type="component" value="Unassembled WGS sequence"/>
</dbReference>
<evidence type="ECO:0000313" key="2">
    <source>
        <dbReference type="EMBL" id="OEJ30053.1"/>
    </source>
</evidence>
<comment type="caution">
    <text evidence="2">The sequence shown here is derived from an EMBL/GenBank/DDBJ whole genome shotgun (WGS) entry which is preliminary data.</text>
</comment>
<dbReference type="InterPro" id="IPR036278">
    <property type="entry name" value="Sialidase_sf"/>
</dbReference>
<feature type="region of interest" description="Disordered" evidence="1">
    <location>
        <begin position="171"/>
        <end position="190"/>
    </location>
</feature>
<name>A0A1E5PKS6_9ACTN</name>
<evidence type="ECO:0000256" key="1">
    <source>
        <dbReference type="SAM" id="MobiDB-lite"/>
    </source>
</evidence>
<sequence length="676" mass="73739">MADRVKSTEQERLERLRAQLTGTGEPDRLVQALESGPYGNVLIGALLHGADRLRQGRTPTDLERLLLDAVAPAIPDAEIREWGRVYREVVTAQGRAALVPKVITGRSVGEGYAVADLRRDFSQVVDEALAAPNVRVVDAFEAAEEGSDSEAFIAVCKERKLGITAFAPPAEPMADAPGAQENTPDGAGGGPGVAASFRVKLVLDSFKVERAVGDQGGGKDEIYWTAAAAGQGAYRSEEFGSMKKGETRHFYKTTLYDAPMGQFVGVAIQCWEADQSSSEWDTALIKALREAAASLETLLLIDSFLGVLPVWVGVSFEIGKMFLLISEKLRNYDDLSAERSILMDFNQVARMHLSNSPRHRFTFDGDGRHVLKIRSEGDRPTWPVGTIEMTRFPLGEHENGPMAAVPVPLGWRSESAPCLVAHDGTLYAFFSRPGDQHLMISHLQGPTWTQPVEVGDFHTACQPSAAVRNGTLRCAFSDLEDDGAVVISDYDGTTWGPRQKARGNSWLYGPGLAPDGSVVVFRDDATGKMRVEGDGFPPTVATTGPVTTSGPAVLFHQGRLKVAYRTSTHPTIITDTVEPGDRNFPDYPDWENDMYGPDPWNDDTEHGPAAAEGGGRVYVASRSIKGKLEVNSAPANERNWMMFLWLGWDTIRMMDQPSLAALGDHMYVMYRRAEPA</sequence>
<dbReference type="RefSeq" id="WP_069918168.1">
    <property type="nucleotide sequence ID" value="NZ_MEHK01000001.1"/>
</dbReference>
<evidence type="ECO:0000313" key="3">
    <source>
        <dbReference type="Proteomes" id="UP000095705"/>
    </source>
</evidence>
<accession>A0A1E5PKS6</accession>
<organism evidence="2 3">
    <name type="scientific">Streptomyces subrutilus</name>
    <dbReference type="NCBI Taxonomy" id="36818"/>
    <lineage>
        <taxon>Bacteria</taxon>
        <taxon>Bacillati</taxon>
        <taxon>Actinomycetota</taxon>
        <taxon>Actinomycetes</taxon>
        <taxon>Kitasatosporales</taxon>
        <taxon>Streptomycetaceae</taxon>
        <taxon>Streptomyces</taxon>
    </lineage>
</organism>
<keyword evidence="3" id="KW-1185">Reference proteome</keyword>
<dbReference type="AlphaFoldDB" id="A0A1E5PKS6"/>
<dbReference type="OrthoDB" id="4147030at2"/>
<gene>
    <name evidence="2" type="ORF">BGK67_00430</name>
</gene>
<dbReference type="CDD" id="cd15482">
    <property type="entry name" value="Sialidase_non-viral"/>
    <property type="match status" value="1"/>
</dbReference>
<dbReference type="EMBL" id="MEHK01000001">
    <property type="protein sequence ID" value="OEJ30053.1"/>
    <property type="molecule type" value="Genomic_DNA"/>
</dbReference>
<reference evidence="2 3" key="1">
    <citation type="submission" date="2016-08" db="EMBL/GenBank/DDBJ databases">
        <title>The complete genome of Streptomyces subrutilus 10-1-1.</title>
        <authorList>
            <person name="Chen X."/>
        </authorList>
    </citation>
    <scope>NUCLEOTIDE SEQUENCE [LARGE SCALE GENOMIC DNA]</scope>
    <source>
        <strain evidence="2 3">10-1-1</strain>
    </source>
</reference>
<protein>
    <submittedName>
        <fullName evidence="2">Uncharacterized protein</fullName>
    </submittedName>
</protein>